<feature type="region of interest" description="Disordered" evidence="5">
    <location>
        <begin position="679"/>
        <end position="700"/>
    </location>
</feature>
<evidence type="ECO:0000256" key="1">
    <source>
        <dbReference type="ARBA" id="ARBA00004123"/>
    </source>
</evidence>
<reference evidence="7" key="1">
    <citation type="submission" date="2025-08" db="UniProtKB">
        <authorList>
            <consortium name="RefSeq"/>
        </authorList>
    </citation>
    <scope>IDENTIFICATION</scope>
    <source>
        <strain evidence="7">Aabys</strain>
        <tissue evidence="7">Whole body</tissue>
    </source>
</reference>
<feature type="compositionally biased region" description="Polar residues" evidence="5">
    <location>
        <begin position="733"/>
        <end position="745"/>
    </location>
</feature>
<feature type="region of interest" description="Disordered" evidence="5">
    <location>
        <begin position="1861"/>
        <end position="1888"/>
    </location>
</feature>
<feature type="region of interest" description="Disordered" evidence="5">
    <location>
        <begin position="2319"/>
        <end position="2363"/>
    </location>
</feature>
<feature type="compositionally biased region" description="Low complexity" evidence="5">
    <location>
        <begin position="2339"/>
        <end position="2350"/>
    </location>
</feature>
<dbReference type="PANTHER" id="PTHR10170">
    <property type="entry name" value="HUNTINGTON DISEASE PROTEIN"/>
    <property type="match status" value="1"/>
</dbReference>
<accession>A0ABM3V649</accession>
<keyword evidence="4" id="KW-0539">Nucleus</keyword>
<feature type="region of interest" description="Disordered" evidence="5">
    <location>
        <begin position="524"/>
        <end position="547"/>
    </location>
</feature>
<feature type="compositionally biased region" description="Gly residues" evidence="5">
    <location>
        <begin position="1861"/>
        <end position="1871"/>
    </location>
</feature>
<proteinExistence type="predicted"/>
<dbReference type="SUPFAM" id="SSF48371">
    <property type="entry name" value="ARM repeat"/>
    <property type="match status" value="2"/>
</dbReference>
<feature type="region of interest" description="Disordered" evidence="5">
    <location>
        <begin position="2953"/>
        <end position="2973"/>
    </location>
</feature>
<feature type="compositionally biased region" description="Polar residues" evidence="5">
    <location>
        <begin position="490"/>
        <end position="499"/>
    </location>
</feature>
<feature type="compositionally biased region" description="Low complexity" evidence="5">
    <location>
        <begin position="396"/>
        <end position="405"/>
    </location>
</feature>
<feature type="compositionally biased region" description="Basic residues" evidence="5">
    <location>
        <begin position="3175"/>
        <end position="3186"/>
    </location>
</feature>
<feature type="compositionally biased region" description="Polar residues" evidence="5">
    <location>
        <begin position="644"/>
        <end position="662"/>
    </location>
</feature>
<feature type="compositionally biased region" description="Low complexity" evidence="5">
    <location>
        <begin position="3325"/>
        <end position="3336"/>
    </location>
</feature>
<feature type="region of interest" description="Disordered" evidence="5">
    <location>
        <begin position="717"/>
        <end position="745"/>
    </location>
</feature>
<organism evidence="6 7">
    <name type="scientific">Musca domestica</name>
    <name type="common">House fly</name>
    <dbReference type="NCBI Taxonomy" id="7370"/>
    <lineage>
        <taxon>Eukaryota</taxon>
        <taxon>Metazoa</taxon>
        <taxon>Ecdysozoa</taxon>
        <taxon>Arthropoda</taxon>
        <taxon>Hexapoda</taxon>
        <taxon>Insecta</taxon>
        <taxon>Pterygota</taxon>
        <taxon>Neoptera</taxon>
        <taxon>Endopterygota</taxon>
        <taxon>Diptera</taxon>
        <taxon>Brachycera</taxon>
        <taxon>Muscomorpha</taxon>
        <taxon>Muscoidea</taxon>
        <taxon>Muscidae</taxon>
        <taxon>Musca</taxon>
    </lineage>
</organism>
<feature type="compositionally biased region" description="Low complexity" evidence="5">
    <location>
        <begin position="446"/>
        <end position="461"/>
    </location>
</feature>
<feature type="region of interest" description="Disordered" evidence="5">
    <location>
        <begin position="2784"/>
        <end position="2804"/>
    </location>
</feature>
<dbReference type="Pfam" id="PF20927">
    <property type="entry name" value="Htt_C-HEAT"/>
    <property type="match status" value="1"/>
</dbReference>
<feature type="region of interest" description="Disordered" evidence="5">
    <location>
        <begin position="444"/>
        <end position="499"/>
    </location>
</feature>
<feature type="region of interest" description="Disordered" evidence="5">
    <location>
        <begin position="1204"/>
        <end position="1224"/>
    </location>
</feature>
<comment type="subcellular location">
    <subcellularLocation>
        <location evidence="2">Cytoplasm</location>
    </subcellularLocation>
    <subcellularLocation>
        <location evidence="1">Nucleus</location>
    </subcellularLocation>
</comment>
<feature type="compositionally biased region" description="Polar residues" evidence="5">
    <location>
        <begin position="689"/>
        <end position="700"/>
    </location>
</feature>
<feature type="region of interest" description="Disordered" evidence="5">
    <location>
        <begin position="394"/>
        <end position="427"/>
    </location>
</feature>
<feature type="compositionally biased region" description="Polar residues" evidence="5">
    <location>
        <begin position="1873"/>
        <end position="1888"/>
    </location>
</feature>
<dbReference type="InterPro" id="IPR028426">
    <property type="entry name" value="Huntingtin_fam"/>
</dbReference>
<evidence type="ECO:0000256" key="4">
    <source>
        <dbReference type="ARBA" id="ARBA00023242"/>
    </source>
</evidence>
<dbReference type="Proteomes" id="UP001652621">
    <property type="component" value="Unplaced"/>
</dbReference>
<evidence type="ECO:0000256" key="5">
    <source>
        <dbReference type="SAM" id="MobiDB-lite"/>
    </source>
</evidence>
<evidence type="ECO:0000313" key="7">
    <source>
        <dbReference type="RefSeq" id="XP_058981262.1"/>
    </source>
</evidence>
<dbReference type="InterPro" id="IPR024613">
    <property type="entry name" value="Huntingtin_N_HEAT_rpt-2"/>
</dbReference>
<sequence length="4080" mass="452984">MDKTNIVNTFTEAVDQLRNTECSEKEKIACFQKISECITSPLMHGHLNYATFCSKATNILLLFCEDLDPTCRVHAEENLNKIFRVLEKTRAHRILMDLYGEIKRNGNHRSLRICLRIFGYYAPRIREHSVRWYAQNLWPCLRVISRRKETLLQETLSEFVVKFGKYIQQGLTDSETCKLFEAFIENIGSDCAVKRRCTAQNCISLIEYASNKPLMAKYALNKVLEILIADQQPNTVIGVLGFLRQLVVVVIKGLTLDNNDNDDTFATIKSTKSNNSEESRQLLEIYDYCLYLVSSTPSSQHSIINAALEVINSVLQSLEGISAKDTKNTLHIGPQLLQWINDKNLKHASILRNKNTLKHRIFSVEQFDEVDRIGLTTGDITASQTSSDIILLQPHQRQQQQQQQQHLNAAAKTSGIGVEHRSKRHTARSISECVDIDYVDEDGTPASSSAMTANANSSNKNADADDDENDEDDDDGDFTTLSEMNDDSQHTQPSLLGNIDFTTKTSSSVINETISGLVDGSAASKIQQRHQDDVGSDGGGGVGATVDGDRQKFLVNFSSDDEKSTQLCNTDNESLNSIEFKADISRGLVVQGVHSRSDYNNDDDQQQQGKAEETSKSSSTDAFTTFFNNFNAASESVTKLFRPSGSTSSSASKNVISPSTTADSLSLASNVSSLKRTGTEVEVIEDSSPESSKTFPTPSTAIMGEIRSLDSIDILSTTDHRPNEGVTPKDTPSRISKNPFLNTSPATRDNVELPILPVDIGSPYEQALVIYTARLIAARFLLTGNPKGLYDDATVRVSIKNICLNVISQCIRLRPEILEISLKFMQSEKLQEKCTFEMASDRQSPLQIPSDSSSNVGQDYEHLEVITTVEQPLSTEVPRKSSFTQLDVFRMDDGNEAPLLEIIDDHFGKSPNDFNFTATTTSTTMTRSADPILFSKSEDTSNSSPIMKTKKDKLSTSEILGVDTKLRGFVEITNADEDMPPEMLPPKPPKRTKTFRKSQKYNNAKKNELNYGSSTTIMGGIQYIQDILYFYNHEDPILRAGVQSIIGHYCRSNQAGLIGSSRVNLQYLLAILCVGLQDDIHTVVIQALNTFDKIFPYVLFKYMTITTGGMGAAVDAQGHRQVACHRHHQHHRHGRQHKEPTTMHKKEEQHCPEPENCSAADAAIHRASSTKLKCISGHFNDNDGIIAALLNAFQLQAYINNSNNNDSQASQSNEAGGAPPNNHIMSNDGGGVAAASVSYDCCSASSLLATCCCCCCCFSSSPTASHCCGSNLLFISPKLLLNKLRLCHYNKYWLVQNKYAEVISNLNYASLHSYYGNNYTTNNNKTSCSFIKGLCCSTSSDGCQLGCGGCCCSVGLSNIVLDDDDVDGTDFVCSLENSFIEELLQLIAEDDVRVRECASKCLCRFIIQNAKHSNSHDQEQRQQEYLQQQQRLPFVSQDDENILHRTFSDNLRMLQSFFEYSIFNDMSPAVRYLFNPENQQRDADDVSTLWDSNGGTMTKRKEAIQTVLSKVLYRLSNKLMSLKDKNVQFGIINCIKQLLGQFPFADYADAWSEFSFMEIFVKLSQYNYNTAVDLACQSDLIDVSCKLIVGSSIFYANDADRQLPRDHVISLLKHTMKIINIYYHIFTNQKPLIMAKSQKVEIFSNAKELAVTQSLGYFGNESIYLKLYQTLKSAYDNYKITINEEAGSKLISLLKTVLNSLSSCIEMLPHEATLSAASSTTTINSVGGGVGGGGIAKNAMDATTSTTSFTSSLSSTSSLGQAGSSQGLDSVPVLKLIEETLQYLTKVINYAPDESIGCLRQLLKYLFARNYGNRQYQQQQPYKHQMKQGHYPAFIKSYFKAKCKEQHCGLSNNYSNDDVDVGGGGRGGGGVSPTIQNNQTSTSSPANVTQKTLTTIQLQSIKSGLSGNVDVFSSNTGGYSSATAATTVSPQDDYLLLSELFASGLKYHAWKSPHETELARHIKLFEPLVIYCLTLFLKCNGRVQASILDMLILLLDFNVTYSSLDSKNVIFEQIIKSLDIIEGGIARNGLIIVTPMIRFLIKLSSKNERNLITIPKIISITNNLLANYSIRDVAVRALKTLTYEIFLMTLPDHRPDSDGSSLRPGQGTAAVDDPNSLAAITENLLTLNDELDTQKEVILGMLEKFIESQDCQQLFCLLLLIEQLQQLTMSNVGGNIMTTKEQKLPSYDNIEVDGAGVGGSGRGNARQRHEQKTTKCLPNLDTVCNMICQSIYTNRLCIQDWHTYRLLDTFFKNNGKYLLGNSREFMALLKYIIEADVTNFSDLSYATIILSNVILKTEEIYLVNHIKLYLKNHPTTVEKLKRKQQQRQQTANTVSVGSQQQQHQQQQKHQPWLPDVGHDKPSTSSAARAAAAAAFSASSSPSPSSSSTSSSAYNSSGLNEYNYFPTVLCDVLFECLQTLAEHRRNSNSYSHPFSSQYCRLVGNFVKVLNKLCSNTRSDDFLLVSMRSILNGCESRLLNEYHNLLMMYSTQGCPPNATCCAQLSGSTSMSSATMGNSTGISMSGGGSGGGGGAGGGGVASSLSLAINDAAATAMVDNVMLQLQLELFQLLKSVGVLDTLALLQRLQSNDISHHVRRALLNKICQQSVPHATMEWNLQQVQQLFNGNFLNILIVEQFAFVCNLCEVDEEFCALFQSTVLTNIGVLNKHSIIYLLRLVENLCKKTEECSILRFAKCLQILNKLYSFVVMSSSASSLSSSSSSSASASSVDKRPLQLQIERLARHLIVNSSDTYDKNAIYDTFVHLIEEDEEQQQLLTTTSKEGTAASSLTTSAGAAADETASSSSSSSYHFNSSEHLQFMILNDLENSCELNDDDGTPPLGSGSNIVDEKWIFNQLIKFSTQNNYDPGQIVKILLEIQSENKLQKIFNTANFDAERILKHTISHSLQAMLQTFRNNCIQYNPHIHYMRPNPLARVSLAQLMTRIVEATIVGDGGNDNKATVSSTTTGPSSTTAADTDGRRKASLSFVLSLLLPIHLCEAVIALMENIKQIEVTALIYIESKFIDKFLSEHLLRPEHVNVLVRFIGYCCQRVVALCHNRPLLLNNQEQRNSLTIGLRCIDALLQQKFIWSALNQQQATLAKAPSSGGPGSAMDADEVASTPLAKCELNTIICSLLDVVSLAGTLLLENTPFYKKYKNVLRSSTAAATTHSLASEPPQKHQQHHCCRHAARPPHQPQKEECKSTTTTTTTTNEEENFENIAWLTAKYNSKAIFLGKLIETKIGNYDKGICFGEYNNYSSTTFTFCPAASSRPGDVEAVQDLKGINNQFDFISLDVLLSIGISTLRTNLFYATAVTPLEIMQQQQRLLSCPPSAAASPSTSPSHHKNQSVTGGGTAMVTSNSMLPIIPIESLSDVDILKSFVRRLSIFGFTTRQQFEEYFMTFLLLINKVYDENMVDQQEQFQIRSICLEAIMELLITYKSFPIVGNKLSLYHHTTRWNRINCDTISLKKLHEIQLIISPLNVFYHGNLERNLKTDTVIGTHYFGANQFDLNFIWQQMEVSSASRQSSIDDSDSVNEEILAAKNSSTSPEIVAKHLSGVAANTAYRNYQYFTRQSGVDYKSSSQLIFDVLMQMIEQNHILILPNLVKFTEICENREQIKQIWEKADYLKSHIPMDDTISHQYLIYLLCKTKGMLIPSHLEMLSLESLIKNYLKSSHLFVRCAALNGLLSLLESYSKTNTTIGRLSDELIRLKDIILSYIDKHGLIEESPLHCSDLHTKLIWTLNFCLMEWTSKLDPHCNVAYHTKMMVSKLLKKTSNEQIYLCILHGLERMIVQDNKVSNVTSSGGGGSGADNQNQMLRPATEKLALELAKLENEKFSIPALKLLLSCIYVGSSKQLENTELSNGIVQDDPEIIAQQTDKVDILLQCIKTANEEAAWIYGQVLCQMIRDLVPPKEILTKVIKEFLAINQPHSDVIAMIVFQVFRSAIDSSFLQQLQDWLTCSLPTFLSLPEQKAVWSLSVVFLSASINLHLMKLFPLLLNGVKAATATVAASSTAATTQTTPLTPTTPTAAKRMSSTKLGHHEIALFVTSAQDFYAKLGTEQKLRFRDAFKEFHHIKVYNKMLQSL</sequence>
<evidence type="ECO:0000256" key="2">
    <source>
        <dbReference type="ARBA" id="ARBA00004496"/>
    </source>
</evidence>
<feature type="region of interest" description="Disordered" evidence="5">
    <location>
        <begin position="641"/>
        <end position="662"/>
    </location>
</feature>
<dbReference type="Pfam" id="PF20926">
    <property type="entry name" value="Htt_N-HEAT_1"/>
    <property type="match status" value="1"/>
</dbReference>
<dbReference type="InterPro" id="IPR048411">
    <property type="entry name" value="Htt_N_HEAT_rpt-1"/>
</dbReference>
<feature type="compositionally biased region" description="Acidic residues" evidence="5">
    <location>
        <begin position="464"/>
        <end position="477"/>
    </location>
</feature>
<name>A0ABM3V649_MUSDO</name>
<feature type="region of interest" description="Disordered" evidence="5">
    <location>
        <begin position="3162"/>
        <end position="3205"/>
    </location>
</feature>
<feature type="compositionally biased region" description="Low complexity" evidence="5">
    <location>
        <begin position="1204"/>
        <end position="1213"/>
    </location>
</feature>
<dbReference type="GeneID" id="101892436"/>
<evidence type="ECO:0000313" key="6">
    <source>
        <dbReference type="Proteomes" id="UP001652621"/>
    </source>
</evidence>
<dbReference type="RefSeq" id="XP_058981262.1">
    <property type="nucleotide sequence ID" value="XM_059125279.1"/>
</dbReference>
<keyword evidence="3" id="KW-0963">Cytoplasm</keyword>
<feature type="region of interest" description="Disordered" evidence="5">
    <location>
        <begin position="3325"/>
        <end position="3346"/>
    </location>
</feature>
<feature type="compositionally biased region" description="Low complexity" evidence="5">
    <location>
        <begin position="2956"/>
        <end position="2972"/>
    </location>
</feature>
<dbReference type="InterPro" id="IPR016024">
    <property type="entry name" value="ARM-type_fold"/>
</dbReference>
<keyword evidence="6" id="KW-1185">Reference proteome</keyword>
<protein>
    <submittedName>
        <fullName evidence="7">Uncharacterized protein LOC101892436</fullName>
    </submittedName>
</protein>
<evidence type="ECO:0000256" key="3">
    <source>
        <dbReference type="ARBA" id="ARBA00022490"/>
    </source>
</evidence>
<dbReference type="Pfam" id="PF12372">
    <property type="entry name" value="Htt_N-HEAT"/>
    <property type="match status" value="3"/>
</dbReference>
<dbReference type="PANTHER" id="PTHR10170:SF10">
    <property type="entry name" value="HUNTINGTIN"/>
    <property type="match status" value="1"/>
</dbReference>
<dbReference type="InterPro" id="IPR048413">
    <property type="entry name" value="Htt_C-HEAT_rpt"/>
</dbReference>
<gene>
    <name evidence="7" type="primary">LOC101892436</name>
</gene>
<feature type="region of interest" description="Disordered" evidence="5">
    <location>
        <begin position="595"/>
        <end position="618"/>
    </location>
</feature>